<proteinExistence type="predicted"/>
<dbReference type="Proteomes" id="UP000275267">
    <property type="component" value="Unassembled WGS sequence"/>
</dbReference>
<sequence>MGGHCCNLSDAQRIPAVQRALRSTGPPLLHSQQIPPQESNKSTPEASPVPVRRRRQRRVFDMSTDVTAALTAMFNIDDDNDAADIDHALAGLVDDGIAELQEGVVERQMEVGGLQTGAGALHAAA</sequence>
<keyword evidence="3" id="KW-1185">Reference proteome</keyword>
<organism evidence="2 3">
    <name type="scientific">Panicum miliaceum</name>
    <name type="common">Proso millet</name>
    <name type="synonym">Broomcorn millet</name>
    <dbReference type="NCBI Taxonomy" id="4540"/>
    <lineage>
        <taxon>Eukaryota</taxon>
        <taxon>Viridiplantae</taxon>
        <taxon>Streptophyta</taxon>
        <taxon>Embryophyta</taxon>
        <taxon>Tracheophyta</taxon>
        <taxon>Spermatophyta</taxon>
        <taxon>Magnoliopsida</taxon>
        <taxon>Liliopsida</taxon>
        <taxon>Poales</taxon>
        <taxon>Poaceae</taxon>
        <taxon>PACMAD clade</taxon>
        <taxon>Panicoideae</taxon>
        <taxon>Panicodae</taxon>
        <taxon>Paniceae</taxon>
        <taxon>Panicinae</taxon>
        <taxon>Panicum</taxon>
        <taxon>Panicum sect. Panicum</taxon>
    </lineage>
</organism>
<dbReference type="EMBL" id="PQIB02000009">
    <property type="protein sequence ID" value="RLM99269.1"/>
    <property type="molecule type" value="Genomic_DNA"/>
</dbReference>
<dbReference type="AlphaFoldDB" id="A0A3L6R8V0"/>
<reference evidence="3" key="1">
    <citation type="journal article" date="2019" name="Nat. Commun.">
        <title>The genome of broomcorn millet.</title>
        <authorList>
            <person name="Zou C."/>
            <person name="Miki D."/>
            <person name="Li D."/>
            <person name="Tang Q."/>
            <person name="Xiao L."/>
            <person name="Rajput S."/>
            <person name="Deng P."/>
            <person name="Jia W."/>
            <person name="Huang R."/>
            <person name="Zhang M."/>
            <person name="Sun Y."/>
            <person name="Hu J."/>
            <person name="Fu X."/>
            <person name="Schnable P.S."/>
            <person name="Li F."/>
            <person name="Zhang H."/>
            <person name="Feng B."/>
            <person name="Zhu X."/>
            <person name="Liu R."/>
            <person name="Schnable J.C."/>
            <person name="Zhu J.-K."/>
            <person name="Zhang H."/>
        </authorList>
    </citation>
    <scope>NUCLEOTIDE SEQUENCE [LARGE SCALE GENOMIC DNA]</scope>
</reference>
<evidence type="ECO:0000313" key="2">
    <source>
        <dbReference type="EMBL" id="RLM99269.1"/>
    </source>
</evidence>
<accession>A0A3L6R8V0</accession>
<feature type="region of interest" description="Disordered" evidence="1">
    <location>
        <begin position="20"/>
        <end position="56"/>
    </location>
</feature>
<evidence type="ECO:0000313" key="3">
    <source>
        <dbReference type="Proteomes" id="UP000275267"/>
    </source>
</evidence>
<protein>
    <submittedName>
        <fullName evidence="2">Uncharacterized protein</fullName>
    </submittedName>
</protein>
<name>A0A3L6R8V0_PANMI</name>
<comment type="caution">
    <text evidence="2">The sequence shown here is derived from an EMBL/GenBank/DDBJ whole genome shotgun (WGS) entry which is preliminary data.</text>
</comment>
<gene>
    <name evidence="2" type="ORF">C2845_PM06G04810</name>
</gene>
<feature type="compositionally biased region" description="Polar residues" evidence="1">
    <location>
        <begin position="30"/>
        <end position="45"/>
    </location>
</feature>
<evidence type="ECO:0000256" key="1">
    <source>
        <dbReference type="SAM" id="MobiDB-lite"/>
    </source>
</evidence>